<reference evidence="1" key="1">
    <citation type="submission" date="2021-02" db="EMBL/GenBank/DDBJ databases">
        <authorList>
            <person name="Dougan E. K."/>
            <person name="Rhodes N."/>
            <person name="Thang M."/>
            <person name="Chan C."/>
        </authorList>
    </citation>
    <scope>NUCLEOTIDE SEQUENCE</scope>
</reference>
<proteinExistence type="predicted"/>
<organism evidence="1 2">
    <name type="scientific">Symbiodinium necroappetens</name>
    <dbReference type="NCBI Taxonomy" id="1628268"/>
    <lineage>
        <taxon>Eukaryota</taxon>
        <taxon>Sar</taxon>
        <taxon>Alveolata</taxon>
        <taxon>Dinophyceae</taxon>
        <taxon>Suessiales</taxon>
        <taxon>Symbiodiniaceae</taxon>
        <taxon>Symbiodinium</taxon>
    </lineage>
</organism>
<name>A0A813BF80_9DINO</name>
<gene>
    <name evidence="1" type="ORF">SNEC2469_LOCUS30411</name>
</gene>
<evidence type="ECO:0000313" key="2">
    <source>
        <dbReference type="Proteomes" id="UP000601435"/>
    </source>
</evidence>
<keyword evidence="2" id="KW-1185">Reference proteome</keyword>
<dbReference type="OrthoDB" id="473040at2759"/>
<dbReference type="AlphaFoldDB" id="A0A813BF80"/>
<evidence type="ECO:0000313" key="1">
    <source>
        <dbReference type="EMBL" id="CAE7902409.1"/>
    </source>
</evidence>
<dbReference type="Proteomes" id="UP000601435">
    <property type="component" value="Unassembled WGS sequence"/>
</dbReference>
<accession>A0A813BF80</accession>
<protein>
    <submittedName>
        <fullName evidence="1">Uncharacterized protein</fullName>
    </submittedName>
</protein>
<comment type="caution">
    <text evidence="1">The sequence shown here is derived from an EMBL/GenBank/DDBJ whole genome shotgun (WGS) entry which is preliminary data.</text>
</comment>
<sequence length="153" mass="16880">MGANTESYPPSSKGDMSNEVATSSDKFLMKGMQLLTKICLKHAMDVRELQAATLLTIQMHKDSDFIANVIAATRKARNYNDEQFKAKFSGGQAPVEQPHCHALIAMLETLLQQTSITTTEREAVQKHVHDCCGSPAMVAAVVHVCRIKKCFDQ</sequence>
<dbReference type="EMBL" id="CAJNJA010070947">
    <property type="protein sequence ID" value="CAE7902409.1"/>
    <property type="molecule type" value="Genomic_DNA"/>
</dbReference>